<evidence type="ECO:0000313" key="3">
    <source>
        <dbReference type="Proteomes" id="UP000257109"/>
    </source>
</evidence>
<comment type="caution">
    <text evidence="2">The sequence shown here is derived from an EMBL/GenBank/DDBJ whole genome shotgun (WGS) entry which is preliminary data.</text>
</comment>
<protein>
    <submittedName>
        <fullName evidence="2">Uncharacterized protein</fullName>
    </submittedName>
</protein>
<dbReference type="EMBL" id="QJKJ01003848">
    <property type="protein sequence ID" value="RDX96617.1"/>
    <property type="molecule type" value="Genomic_DNA"/>
</dbReference>
<evidence type="ECO:0000256" key="1">
    <source>
        <dbReference type="SAM" id="MobiDB-lite"/>
    </source>
</evidence>
<feature type="compositionally biased region" description="Basic and acidic residues" evidence="1">
    <location>
        <begin position="16"/>
        <end position="33"/>
    </location>
</feature>
<dbReference type="Proteomes" id="UP000257109">
    <property type="component" value="Unassembled WGS sequence"/>
</dbReference>
<gene>
    <name evidence="2" type="ORF">CR513_20694</name>
</gene>
<dbReference type="AlphaFoldDB" id="A0A371H1E5"/>
<accession>A0A371H1E5</accession>
<name>A0A371H1E5_MUCPR</name>
<evidence type="ECO:0000313" key="2">
    <source>
        <dbReference type="EMBL" id="RDX96617.1"/>
    </source>
</evidence>
<reference evidence="2" key="1">
    <citation type="submission" date="2018-05" db="EMBL/GenBank/DDBJ databases">
        <title>Draft genome of Mucuna pruriens seed.</title>
        <authorList>
            <person name="Nnadi N.E."/>
            <person name="Vos R."/>
            <person name="Hasami M.H."/>
            <person name="Devisetty U.K."/>
            <person name="Aguiy J.C."/>
        </authorList>
    </citation>
    <scope>NUCLEOTIDE SEQUENCE [LARGE SCALE GENOMIC DNA]</scope>
    <source>
        <strain evidence="2">JCA_2017</strain>
    </source>
</reference>
<sequence length="182" mass="21169">MFKEKDEFSLIRIREGMKSMERDTKHTRPKEEDSSIITHSSYSRQERSSITFWMLDLDDENFFLLEEQLAKLGRGLDAVKTNTTIRIKVRGAKGQEEKRGEKKRVIERVKKEDERRNPMKKEEEEGITRLHVETKEIKGFSKSSCGHSQVPHSPFAGGGDVETFLDLEMKVDQVLDCVNYDD</sequence>
<keyword evidence="3" id="KW-1185">Reference proteome</keyword>
<feature type="non-terminal residue" evidence="2">
    <location>
        <position position="1"/>
    </location>
</feature>
<organism evidence="2 3">
    <name type="scientific">Mucuna pruriens</name>
    <name type="common">Velvet bean</name>
    <name type="synonym">Dolichos pruriens</name>
    <dbReference type="NCBI Taxonomy" id="157652"/>
    <lineage>
        <taxon>Eukaryota</taxon>
        <taxon>Viridiplantae</taxon>
        <taxon>Streptophyta</taxon>
        <taxon>Embryophyta</taxon>
        <taxon>Tracheophyta</taxon>
        <taxon>Spermatophyta</taxon>
        <taxon>Magnoliopsida</taxon>
        <taxon>eudicotyledons</taxon>
        <taxon>Gunneridae</taxon>
        <taxon>Pentapetalae</taxon>
        <taxon>rosids</taxon>
        <taxon>fabids</taxon>
        <taxon>Fabales</taxon>
        <taxon>Fabaceae</taxon>
        <taxon>Papilionoideae</taxon>
        <taxon>50 kb inversion clade</taxon>
        <taxon>NPAAA clade</taxon>
        <taxon>indigoferoid/millettioid clade</taxon>
        <taxon>Phaseoleae</taxon>
        <taxon>Mucuna</taxon>
    </lineage>
</organism>
<proteinExistence type="predicted"/>
<feature type="region of interest" description="Disordered" evidence="1">
    <location>
        <begin position="16"/>
        <end position="40"/>
    </location>
</feature>